<gene>
    <name evidence="7" type="ORF">WI372_01150</name>
</gene>
<dbReference type="Pfam" id="PF13442">
    <property type="entry name" value="Cytochrome_CBB3"/>
    <property type="match status" value="1"/>
</dbReference>
<evidence type="ECO:0000313" key="8">
    <source>
        <dbReference type="Proteomes" id="UP001484239"/>
    </source>
</evidence>
<dbReference type="RefSeq" id="WP_405283067.1">
    <property type="nucleotide sequence ID" value="NZ_CP144380.1"/>
</dbReference>
<feature type="region of interest" description="Disordered" evidence="4">
    <location>
        <begin position="26"/>
        <end position="47"/>
    </location>
</feature>
<evidence type="ECO:0000313" key="7">
    <source>
        <dbReference type="EMBL" id="MEK9499586.1"/>
    </source>
</evidence>
<protein>
    <submittedName>
        <fullName evidence="7">Cytochrome c</fullName>
    </submittedName>
</protein>
<dbReference type="EMBL" id="JBBHLI010000001">
    <property type="protein sequence ID" value="MEK9499586.1"/>
    <property type="molecule type" value="Genomic_DNA"/>
</dbReference>
<feature type="signal peptide" evidence="5">
    <location>
        <begin position="1"/>
        <end position="19"/>
    </location>
</feature>
<keyword evidence="8" id="KW-1185">Reference proteome</keyword>
<evidence type="ECO:0000256" key="4">
    <source>
        <dbReference type="SAM" id="MobiDB-lite"/>
    </source>
</evidence>
<evidence type="ECO:0000259" key="6">
    <source>
        <dbReference type="Pfam" id="PF13442"/>
    </source>
</evidence>
<organism evidence="7 8">
    <name type="scientific">Gaopeijia maritima</name>
    <dbReference type="NCBI Taxonomy" id="3119007"/>
    <lineage>
        <taxon>Bacteria</taxon>
        <taxon>Pseudomonadati</taxon>
        <taxon>Gemmatimonadota</taxon>
        <taxon>Longimicrobiia</taxon>
        <taxon>Gaopeijiales</taxon>
        <taxon>Gaopeijiaceae</taxon>
        <taxon>Gaopeijia</taxon>
    </lineage>
</organism>
<dbReference type="InterPro" id="IPR009056">
    <property type="entry name" value="Cyt_c-like_dom"/>
</dbReference>
<evidence type="ECO:0000256" key="1">
    <source>
        <dbReference type="ARBA" id="ARBA00022617"/>
    </source>
</evidence>
<evidence type="ECO:0000256" key="5">
    <source>
        <dbReference type="SAM" id="SignalP"/>
    </source>
</evidence>
<sequence>MNARLLPFALLLALGCQSAAPEAEVPVPTPAAEVEEPAPVDTAPPVEEAPEPAAAEVVFADPMPPSAEEAAELASDLTPAITDGIYTVDQARRGAEVMANRCVDCHVVEDWSGDSFRRRWSEESVYRMFQYLHESMPEGEPPYSLPREQVTDVLTYIFYLNGVPAGDAELGSDDDSLDDHWIVWVSADER</sequence>
<keyword evidence="1" id="KW-0349">Heme</keyword>
<evidence type="ECO:0000256" key="2">
    <source>
        <dbReference type="ARBA" id="ARBA00022723"/>
    </source>
</evidence>
<evidence type="ECO:0000256" key="3">
    <source>
        <dbReference type="ARBA" id="ARBA00023004"/>
    </source>
</evidence>
<keyword evidence="5" id="KW-0732">Signal</keyword>
<accession>A0ABU9E4D1</accession>
<dbReference type="Proteomes" id="UP001484239">
    <property type="component" value="Unassembled WGS sequence"/>
</dbReference>
<keyword evidence="2" id="KW-0479">Metal-binding</keyword>
<proteinExistence type="predicted"/>
<keyword evidence="3" id="KW-0408">Iron</keyword>
<comment type="caution">
    <text evidence="7">The sequence shown here is derived from an EMBL/GenBank/DDBJ whole genome shotgun (WGS) entry which is preliminary data.</text>
</comment>
<dbReference type="SUPFAM" id="SSF46626">
    <property type="entry name" value="Cytochrome c"/>
    <property type="match status" value="1"/>
</dbReference>
<feature type="domain" description="Cytochrome c" evidence="6">
    <location>
        <begin position="90"/>
        <end position="157"/>
    </location>
</feature>
<name>A0ABU9E4D1_9BACT</name>
<dbReference type="PROSITE" id="PS51257">
    <property type="entry name" value="PROKAR_LIPOPROTEIN"/>
    <property type="match status" value="1"/>
</dbReference>
<dbReference type="InterPro" id="IPR036909">
    <property type="entry name" value="Cyt_c-like_dom_sf"/>
</dbReference>
<feature type="chain" id="PRO_5045452730" evidence="5">
    <location>
        <begin position="20"/>
        <end position="190"/>
    </location>
</feature>
<reference evidence="7 8" key="1">
    <citation type="submission" date="2024-02" db="EMBL/GenBank/DDBJ databases">
        <title>A novel Gemmatimonadota bacterium.</title>
        <authorList>
            <person name="Du Z.-J."/>
            <person name="Ye Y.-Q."/>
        </authorList>
    </citation>
    <scope>NUCLEOTIDE SEQUENCE [LARGE SCALE GENOMIC DNA]</scope>
    <source>
        <strain evidence="7 8">DH-20</strain>
    </source>
</reference>